<dbReference type="PRINTS" id="PR00320">
    <property type="entry name" value="GPROTEINBRPT"/>
</dbReference>
<organism evidence="5 6">
    <name type="scientific">Diploptera punctata</name>
    <name type="common">Pacific beetle cockroach</name>
    <dbReference type="NCBI Taxonomy" id="6984"/>
    <lineage>
        <taxon>Eukaryota</taxon>
        <taxon>Metazoa</taxon>
        <taxon>Ecdysozoa</taxon>
        <taxon>Arthropoda</taxon>
        <taxon>Hexapoda</taxon>
        <taxon>Insecta</taxon>
        <taxon>Pterygota</taxon>
        <taxon>Neoptera</taxon>
        <taxon>Polyneoptera</taxon>
        <taxon>Dictyoptera</taxon>
        <taxon>Blattodea</taxon>
        <taxon>Blaberoidea</taxon>
        <taxon>Blaberidae</taxon>
        <taxon>Diplopterinae</taxon>
        <taxon>Diploptera</taxon>
    </lineage>
</organism>
<feature type="non-terminal residue" evidence="5">
    <location>
        <position position="603"/>
    </location>
</feature>
<feature type="repeat" description="WD" evidence="3">
    <location>
        <begin position="148"/>
        <end position="182"/>
    </location>
</feature>
<dbReference type="Pfam" id="PF17908">
    <property type="entry name" value="APAF1_C"/>
    <property type="match status" value="1"/>
</dbReference>
<feature type="repeat" description="WD" evidence="3">
    <location>
        <begin position="435"/>
        <end position="478"/>
    </location>
</feature>
<reference evidence="5" key="2">
    <citation type="submission" date="2023-05" db="EMBL/GenBank/DDBJ databases">
        <authorList>
            <person name="Fouks B."/>
        </authorList>
    </citation>
    <scope>NUCLEOTIDE SEQUENCE</scope>
    <source>
        <strain evidence="5">Stay&amp;Tobe</strain>
        <tissue evidence="5">Testes</tissue>
    </source>
</reference>
<keyword evidence="6" id="KW-1185">Reference proteome</keyword>
<keyword evidence="2" id="KW-0677">Repeat</keyword>
<evidence type="ECO:0000256" key="2">
    <source>
        <dbReference type="ARBA" id="ARBA00022737"/>
    </source>
</evidence>
<evidence type="ECO:0000256" key="3">
    <source>
        <dbReference type="PROSITE-ProRule" id="PRU00221"/>
    </source>
</evidence>
<keyword evidence="1 3" id="KW-0853">WD repeat</keyword>
<dbReference type="EMBL" id="JASPKZ010007538">
    <property type="protein sequence ID" value="KAJ9583731.1"/>
    <property type="molecule type" value="Genomic_DNA"/>
</dbReference>
<dbReference type="PANTHER" id="PTHR19848">
    <property type="entry name" value="WD40 REPEAT PROTEIN"/>
    <property type="match status" value="1"/>
</dbReference>
<evidence type="ECO:0000259" key="4">
    <source>
        <dbReference type="Pfam" id="PF17908"/>
    </source>
</evidence>
<sequence>MSKKSPDTTVYHDFSYVYKLHINGDNQIKDVQDENREAVFEDFERFIRSHGLDLHRFQDIDIIQCGLQETHTNHVYTEALKIARRRPNKLYLEFLLDQDTVPQPHTLSLKEEVFAACFTTLEKKLLISNGCGVINLWDTDYARILYTLPGHKQTVTHIELSPDGTQFLSCSEDCTVKLWNLEGAICKNKDQEEFDEYGCALKTPSPRMRQHNWSNMFSNDNNGDRSQLTFSGHEDHVLYATYSQNGKEIMSCSKDTTVKVWSAINGEIRLTIQVPSDLCFANICIFSENESLILFGGNDKVIYAHENSTGNVITSFPTSGDVIGIMNVSGYEIAVVTNNSISIYSWECDTTTDVVPSAQLLIGKNSADRHTKMNGAGKDTSIRMFDVNCKQLELLNDAHYTCAALSQDGRFIIVGVSNLTIRLFDVDEYKQVATYHGHAGWVTCLDTFRGASYQLLLSGSDDKTIKIWHIELTECRTEHKCKLRQNFDALWDGKSSYPCVPLLVAPDNQNNLQVIQLHTTHFLRGRSFVIESVQESVEVKTCQITSNGEFMVYGCCNGLVKVFDMKKKTSFVLMKLNGAVHYLQLCYCDSIIIIAAGEDNSLK</sequence>
<dbReference type="PROSITE" id="PS50082">
    <property type="entry name" value="WD_REPEATS_2"/>
    <property type="match status" value="3"/>
</dbReference>
<dbReference type="Gene3D" id="2.130.10.10">
    <property type="entry name" value="YVTN repeat-like/Quinoprotein amine dehydrogenase"/>
    <property type="match status" value="3"/>
</dbReference>
<dbReference type="InterPro" id="IPR011047">
    <property type="entry name" value="Quinoprotein_ADH-like_sf"/>
</dbReference>
<evidence type="ECO:0000313" key="6">
    <source>
        <dbReference type="Proteomes" id="UP001233999"/>
    </source>
</evidence>
<dbReference type="PROSITE" id="PS50294">
    <property type="entry name" value="WD_REPEATS_REGION"/>
    <property type="match status" value="2"/>
</dbReference>
<evidence type="ECO:0000256" key="1">
    <source>
        <dbReference type="ARBA" id="ARBA00022574"/>
    </source>
</evidence>
<proteinExistence type="predicted"/>
<protein>
    <recommendedName>
        <fullName evidence="4">APAF-1 helical domain-containing protein</fullName>
    </recommendedName>
</protein>
<evidence type="ECO:0000313" key="5">
    <source>
        <dbReference type="EMBL" id="KAJ9583731.1"/>
    </source>
</evidence>
<dbReference type="SMART" id="SM00320">
    <property type="entry name" value="WD40"/>
    <property type="match status" value="7"/>
</dbReference>
<dbReference type="InterPro" id="IPR001680">
    <property type="entry name" value="WD40_rpt"/>
</dbReference>
<dbReference type="InterPro" id="IPR020472">
    <property type="entry name" value="WD40_PAC1"/>
</dbReference>
<dbReference type="InterPro" id="IPR041452">
    <property type="entry name" value="APAF1_C"/>
</dbReference>
<dbReference type="PANTHER" id="PTHR19848:SF8">
    <property type="entry name" value="F-BOX AND WD REPEAT DOMAIN CONTAINING 7"/>
    <property type="match status" value="1"/>
</dbReference>
<accession>A0AAD7ZNM2</accession>
<name>A0AAD7ZNM2_DIPPU</name>
<feature type="repeat" description="WD" evidence="3">
    <location>
        <begin position="230"/>
        <end position="271"/>
    </location>
</feature>
<feature type="domain" description="APAF-1 helical" evidence="4">
    <location>
        <begin position="28"/>
        <end position="86"/>
    </location>
</feature>
<dbReference type="Proteomes" id="UP001233999">
    <property type="component" value="Unassembled WGS sequence"/>
</dbReference>
<dbReference type="Gene3D" id="1.25.40.370">
    <property type="match status" value="1"/>
</dbReference>
<dbReference type="AlphaFoldDB" id="A0AAD7ZNM2"/>
<gene>
    <name evidence="5" type="ORF">L9F63_021930</name>
</gene>
<reference evidence="5" key="1">
    <citation type="journal article" date="2023" name="IScience">
        <title>Live-bearing cockroach genome reveals convergent evolutionary mechanisms linked to viviparity in insects and beyond.</title>
        <authorList>
            <person name="Fouks B."/>
            <person name="Harrison M.C."/>
            <person name="Mikhailova A.A."/>
            <person name="Marchal E."/>
            <person name="English S."/>
            <person name="Carruthers M."/>
            <person name="Jennings E.C."/>
            <person name="Chiamaka E.L."/>
            <person name="Frigard R.A."/>
            <person name="Pippel M."/>
            <person name="Attardo G.M."/>
            <person name="Benoit J.B."/>
            <person name="Bornberg-Bauer E."/>
            <person name="Tobe S.S."/>
        </authorList>
    </citation>
    <scope>NUCLEOTIDE SEQUENCE</scope>
    <source>
        <strain evidence="5">Stay&amp;Tobe</strain>
    </source>
</reference>
<comment type="caution">
    <text evidence="5">The sequence shown here is derived from an EMBL/GenBank/DDBJ whole genome shotgun (WGS) entry which is preliminary data.</text>
</comment>
<dbReference type="SUPFAM" id="SSF50998">
    <property type="entry name" value="Quinoprotein alcohol dehydrogenase-like"/>
    <property type="match status" value="1"/>
</dbReference>
<dbReference type="InterPro" id="IPR015943">
    <property type="entry name" value="WD40/YVTN_repeat-like_dom_sf"/>
</dbReference>
<dbReference type="Pfam" id="PF00400">
    <property type="entry name" value="WD40"/>
    <property type="match status" value="3"/>
</dbReference>